<reference evidence="2" key="1">
    <citation type="submission" date="2020-07" db="EMBL/GenBank/DDBJ databases">
        <authorList>
            <person name="Pettersson B.M.F."/>
            <person name="Behra P.R.K."/>
            <person name="Ramesh M."/>
            <person name="Das S."/>
            <person name="Dasgupta S."/>
            <person name="Kirsebom L.A."/>
        </authorList>
    </citation>
    <scope>NUCLEOTIDE SEQUENCE</scope>
    <source>
        <strain evidence="2">DSM 44615</strain>
    </source>
</reference>
<feature type="chain" id="PRO_5040826893" description="Low molecular weight antigen MTB12" evidence="1">
    <location>
        <begin position="21"/>
        <end position="159"/>
    </location>
</feature>
<keyword evidence="3" id="KW-1185">Reference proteome</keyword>
<dbReference type="RefSeq" id="WP_264010680.1">
    <property type="nucleotide sequence ID" value="NZ_JACKSJ010000015.1"/>
</dbReference>
<evidence type="ECO:0000256" key="1">
    <source>
        <dbReference type="SAM" id="SignalP"/>
    </source>
</evidence>
<evidence type="ECO:0000313" key="2">
    <source>
        <dbReference type="EMBL" id="MCV7168484.1"/>
    </source>
</evidence>
<organism evidence="2 3">
    <name type="scientific">[Mycobacterium] manitobense</name>
    <dbReference type="NCBI Taxonomy" id="190147"/>
    <lineage>
        <taxon>Bacteria</taxon>
        <taxon>Bacillati</taxon>
        <taxon>Actinomycetota</taxon>
        <taxon>Actinomycetes</taxon>
        <taxon>Mycobacteriales</taxon>
        <taxon>Mycobacteriaceae</taxon>
        <taxon>Mycolicibacterium</taxon>
    </lineage>
</organism>
<dbReference type="EMBL" id="JACKSJ010000015">
    <property type="protein sequence ID" value="MCV7168484.1"/>
    <property type="molecule type" value="Genomic_DNA"/>
</dbReference>
<feature type="signal peptide" evidence="1">
    <location>
        <begin position="1"/>
        <end position="20"/>
    </location>
</feature>
<sequence length="159" mass="15814">MILKTLVTGMAAAAVVGAAAVGVTSIASPAISSASPVAFGVPVPTAPAPEITNEITQTVNALGSGGSFRGKSPYIQGLGRFTGKGAEIKYNDAVAKGYLPLSATVANPDLNGNLATANVTATLANGQVRSMPLSFVRGPSPTGWQLSSQSLFALGDLVG</sequence>
<gene>
    <name evidence="2" type="ORF">H7I41_00970</name>
</gene>
<evidence type="ECO:0000313" key="3">
    <source>
        <dbReference type="Proteomes" id="UP001140293"/>
    </source>
</evidence>
<proteinExistence type="predicted"/>
<evidence type="ECO:0008006" key="4">
    <source>
        <dbReference type="Google" id="ProtNLM"/>
    </source>
</evidence>
<dbReference type="AlphaFoldDB" id="A0A9X2YJX9"/>
<protein>
    <recommendedName>
        <fullName evidence="4">Low molecular weight antigen MTB12</fullName>
    </recommendedName>
</protein>
<comment type="caution">
    <text evidence="2">The sequence shown here is derived from an EMBL/GenBank/DDBJ whole genome shotgun (WGS) entry which is preliminary data.</text>
</comment>
<dbReference type="Proteomes" id="UP001140293">
    <property type="component" value="Unassembled WGS sequence"/>
</dbReference>
<keyword evidence="1" id="KW-0732">Signal</keyword>
<name>A0A9X2YJX9_9MYCO</name>
<accession>A0A9X2YJX9</accession>
<reference evidence="2" key="2">
    <citation type="journal article" date="2022" name="BMC Genomics">
        <title>Comparative genome analysis of mycobacteria focusing on tRNA and non-coding RNA.</title>
        <authorList>
            <person name="Behra P.R.K."/>
            <person name="Pettersson B.M.F."/>
            <person name="Ramesh M."/>
            <person name="Das S."/>
            <person name="Dasgupta S."/>
            <person name="Kirsebom L.A."/>
        </authorList>
    </citation>
    <scope>NUCLEOTIDE SEQUENCE</scope>
    <source>
        <strain evidence="2">DSM 44615</strain>
    </source>
</reference>